<feature type="compositionally biased region" description="Low complexity" evidence="1">
    <location>
        <begin position="423"/>
        <end position="449"/>
    </location>
</feature>
<dbReference type="SUPFAM" id="SSF56672">
    <property type="entry name" value="DNA/RNA polymerases"/>
    <property type="match status" value="1"/>
</dbReference>
<proteinExistence type="predicted"/>
<organism evidence="3 4">
    <name type="scientific">Lolium multiflorum</name>
    <name type="common">Italian ryegrass</name>
    <name type="synonym">Lolium perenne subsp. multiflorum</name>
    <dbReference type="NCBI Taxonomy" id="4521"/>
    <lineage>
        <taxon>Eukaryota</taxon>
        <taxon>Viridiplantae</taxon>
        <taxon>Streptophyta</taxon>
        <taxon>Embryophyta</taxon>
        <taxon>Tracheophyta</taxon>
        <taxon>Spermatophyta</taxon>
        <taxon>Magnoliopsida</taxon>
        <taxon>Liliopsida</taxon>
        <taxon>Poales</taxon>
        <taxon>Poaceae</taxon>
        <taxon>BOP clade</taxon>
        <taxon>Pooideae</taxon>
        <taxon>Poodae</taxon>
        <taxon>Poeae</taxon>
        <taxon>Poeae Chloroplast Group 2 (Poeae type)</taxon>
        <taxon>Loliodinae</taxon>
        <taxon>Loliinae</taxon>
        <taxon>Lolium</taxon>
    </lineage>
</organism>
<feature type="region of interest" description="Disordered" evidence="1">
    <location>
        <begin position="213"/>
        <end position="324"/>
    </location>
</feature>
<dbReference type="EMBL" id="JAUUTY010000005">
    <property type="protein sequence ID" value="KAK1631865.1"/>
    <property type="molecule type" value="Genomic_DNA"/>
</dbReference>
<protein>
    <recommendedName>
        <fullName evidence="2">Reverse transcriptase Ty1/copia-type domain-containing protein</fullName>
    </recommendedName>
</protein>
<dbReference type="InterPro" id="IPR013103">
    <property type="entry name" value="RVT_2"/>
</dbReference>
<sequence>MSSSTSSATALAAALGSPPSQLLTRDNALIWKALVIPALRGARVLDLVEGKEEAPEKTLETEDANNKKVTIENPEYSAWISRDQQVLRWILNALSPDVLAHVVGLETSAEAWAAITAHVSSTSKTRVQQLRSALNDTRKNDLSAEKYFAKMKAIASELAAAGKPLDPDDLIWYILKGLGSHYNTLRTAVNANPDTTLDDLLSQVQAYGRMHKADEGFTSSANVARRGGTPPRGPERPRQDYRPRQQQYDERPRYDDRGCGDDRGRQDFRDRRDYRDRRDDQGRRDGGGYQGRRYDDDRPRRRNDEDRRDGGGRGGKRDRQPTPYVNTTCQICDIHGHPARDCWWRYGDDPRGDGDRGNKGANFTGVDTNWYYDTGATDHITSELSKLHAHDKYDGHDRVRTAEGSDSREHSPARRDPEGDSLGSPRGSASCSASAPCFPVRPTAAAPPAAHTPPPASTPPRPRGAGVQSVASDADAQSDSDNAVSPGSGVAQNDVPADVASPAVSSAGSSALEADAPAAPSSSPPGPRTRLQKGIRQPKQYTDGTVRYGMLSSTGEPRNLPDALKDTQWRAAMQDEYDALMLNKTWTLVPPSPNKNVIDCKWVYRIKGRADGRCAKLQELGFLPSKADTSLFLYAKSGIIIFVLVYVDDIIVTSSSDAAISVLLKNLMANFAIKDLGDLHYFLGLEVKRTHDGLILTQEKYAHDILTRVGMIDCKSAPTPMSPSEPLSLHEGTPLGPDDSSQYRSIVGALQYLTLTRPDLSFSVNKVCQYLHAPTTAHWTAAKRILRYVKDTSQLGLTFRRSTSTLLSAFSDADWAGSLEDRRSTGGFAIFLGPNLVSWSARKQATVSRSSTEAEYKALANATTELIWVEAILRELGVQLRQCPVLWCDNLGATFLSANLVFHARTKYIEIDYHFVRERVANNTLAIRFISTKDQVADGFTKPLAVKSLDEFKRNLNLSRGLD</sequence>
<feature type="compositionally biased region" description="Basic and acidic residues" evidence="1">
    <location>
        <begin position="233"/>
        <end position="320"/>
    </location>
</feature>
<evidence type="ECO:0000259" key="2">
    <source>
        <dbReference type="Pfam" id="PF07727"/>
    </source>
</evidence>
<feature type="compositionally biased region" description="Basic and acidic residues" evidence="1">
    <location>
        <begin position="392"/>
        <end position="418"/>
    </location>
</feature>
<keyword evidence="4" id="KW-1185">Reference proteome</keyword>
<feature type="compositionally biased region" description="Low complexity" evidence="1">
    <location>
        <begin position="463"/>
        <end position="485"/>
    </location>
</feature>
<reference evidence="3" key="1">
    <citation type="submission" date="2023-07" db="EMBL/GenBank/DDBJ databases">
        <title>A chromosome-level genome assembly of Lolium multiflorum.</title>
        <authorList>
            <person name="Chen Y."/>
            <person name="Copetti D."/>
            <person name="Kolliker R."/>
            <person name="Studer B."/>
        </authorList>
    </citation>
    <scope>NUCLEOTIDE SEQUENCE</scope>
    <source>
        <strain evidence="3">02402/16</strain>
        <tissue evidence="3">Leaf</tissue>
    </source>
</reference>
<accession>A0AAD8RUE5</accession>
<dbReference type="AlphaFoldDB" id="A0AAD8RUE5"/>
<feature type="region of interest" description="Disordered" evidence="1">
    <location>
        <begin position="392"/>
        <end position="562"/>
    </location>
</feature>
<dbReference type="PANTHER" id="PTHR11439">
    <property type="entry name" value="GAG-POL-RELATED RETROTRANSPOSON"/>
    <property type="match status" value="1"/>
</dbReference>
<feature type="compositionally biased region" description="Pro residues" evidence="1">
    <location>
        <begin position="450"/>
        <end position="462"/>
    </location>
</feature>
<dbReference type="Pfam" id="PF07727">
    <property type="entry name" value="RVT_2"/>
    <property type="match status" value="1"/>
</dbReference>
<dbReference type="InterPro" id="IPR043502">
    <property type="entry name" value="DNA/RNA_pol_sf"/>
</dbReference>
<evidence type="ECO:0000313" key="3">
    <source>
        <dbReference type="EMBL" id="KAK1631865.1"/>
    </source>
</evidence>
<dbReference type="Proteomes" id="UP001231189">
    <property type="component" value="Unassembled WGS sequence"/>
</dbReference>
<comment type="caution">
    <text evidence="3">The sequence shown here is derived from an EMBL/GenBank/DDBJ whole genome shotgun (WGS) entry which is preliminary data.</text>
</comment>
<feature type="compositionally biased region" description="Low complexity" evidence="1">
    <location>
        <begin position="494"/>
        <end position="521"/>
    </location>
</feature>
<dbReference type="PANTHER" id="PTHR11439:SF450">
    <property type="entry name" value="REVERSE TRANSCRIPTASE TY1_COPIA-TYPE DOMAIN-CONTAINING PROTEIN"/>
    <property type="match status" value="1"/>
</dbReference>
<name>A0AAD8RUE5_LOLMU</name>
<evidence type="ECO:0000313" key="4">
    <source>
        <dbReference type="Proteomes" id="UP001231189"/>
    </source>
</evidence>
<dbReference type="Pfam" id="PF14223">
    <property type="entry name" value="Retrotran_gag_2"/>
    <property type="match status" value="1"/>
</dbReference>
<gene>
    <name evidence="3" type="ORF">QYE76_006180</name>
</gene>
<feature type="domain" description="Reverse transcriptase Ty1/copia-type" evidence="2">
    <location>
        <begin position="617"/>
        <end position="722"/>
    </location>
</feature>
<evidence type="ECO:0000256" key="1">
    <source>
        <dbReference type="SAM" id="MobiDB-lite"/>
    </source>
</evidence>
<dbReference type="CDD" id="cd09272">
    <property type="entry name" value="RNase_HI_RT_Ty1"/>
    <property type="match status" value="1"/>
</dbReference>